<name>A0A3N0YTL8_ANAGA</name>
<dbReference type="Proteomes" id="UP000281406">
    <property type="component" value="Unassembled WGS sequence"/>
</dbReference>
<comment type="caution">
    <text evidence="1">The sequence shown here is derived from an EMBL/GenBank/DDBJ whole genome shotgun (WGS) entry which is preliminary data.</text>
</comment>
<accession>A0A3N0YTL8</accession>
<keyword evidence="2" id="KW-1185">Reference proteome</keyword>
<sequence>FDTNFQKIMFSGESADCQSCKSLCTGVCSNSWICEACDSRQADGDSRTDTGCSSEEIQPRLDPKAITQHAVKRSFSTYAENTGQEVLHFRDSGVDGDF</sequence>
<evidence type="ECO:0000313" key="1">
    <source>
        <dbReference type="EMBL" id="ROL49553.1"/>
    </source>
</evidence>
<feature type="non-terminal residue" evidence="1">
    <location>
        <position position="1"/>
    </location>
</feature>
<dbReference type="EMBL" id="RJVU01026577">
    <property type="protein sequence ID" value="ROL49553.1"/>
    <property type="molecule type" value="Genomic_DNA"/>
</dbReference>
<evidence type="ECO:0000313" key="2">
    <source>
        <dbReference type="Proteomes" id="UP000281406"/>
    </source>
</evidence>
<gene>
    <name evidence="1" type="ORF">DPX16_15879</name>
</gene>
<dbReference type="AlphaFoldDB" id="A0A3N0YTL8"/>
<protein>
    <submittedName>
        <fullName evidence="1">Uncharacterized protein</fullName>
    </submittedName>
</protein>
<organism evidence="1 2">
    <name type="scientific">Anabarilius grahami</name>
    <name type="common">Kanglang fish</name>
    <name type="synonym">Barilius grahami</name>
    <dbReference type="NCBI Taxonomy" id="495550"/>
    <lineage>
        <taxon>Eukaryota</taxon>
        <taxon>Metazoa</taxon>
        <taxon>Chordata</taxon>
        <taxon>Craniata</taxon>
        <taxon>Vertebrata</taxon>
        <taxon>Euteleostomi</taxon>
        <taxon>Actinopterygii</taxon>
        <taxon>Neopterygii</taxon>
        <taxon>Teleostei</taxon>
        <taxon>Ostariophysi</taxon>
        <taxon>Cypriniformes</taxon>
        <taxon>Xenocyprididae</taxon>
        <taxon>Xenocypridinae</taxon>
        <taxon>Xenocypridinae incertae sedis</taxon>
        <taxon>Anabarilius</taxon>
    </lineage>
</organism>
<reference evidence="1 2" key="1">
    <citation type="submission" date="2018-10" db="EMBL/GenBank/DDBJ databases">
        <title>Genome assembly for a Yunnan-Guizhou Plateau 3E fish, Anabarilius grahami (Regan), and its evolutionary and genetic applications.</title>
        <authorList>
            <person name="Jiang W."/>
        </authorList>
    </citation>
    <scope>NUCLEOTIDE SEQUENCE [LARGE SCALE GENOMIC DNA]</scope>
    <source>
        <strain evidence="1">AG-KIZ</strain>
        <tissue evidence="1">Muscle</tissue>
    </source>
</reference>
<proteinExistence type="predicted"/>